<keyword evidence="12" id="KW-0460">Magnesium</keyword>
<dbReference type="Gene3D" id="3.40.50.2020">
    <property type="match status" value="1"/>
</dbReference>
<evidence type="ECO:0000256" key="12">
    <source>
        <dbReference type="ARBA" id="ARBA00022842"/>
    </source>
</evidence>
<evidence type="ECO:0000256" key="3">
    <source>
        <dbReference type="ARBA" id="ARBA00004669"/>
    </source>
</evidence>
<evidence type="ECO:0000256" key="6">
    <source>
        <dbReference type="ARBA" id="ARBA00022490"/>
    </source>
</evidence>
<dbReference type="PANTHER" id="PTHR43340:SF1">
    <property type="entry name" value="HYPOXANTHINE PHOSPHORIBOSYLTRANSFERASE"/>
    <property type="match status" value="1"/>
</dbReference>
<keyword evidence="10" id="KW-0660">Purine salvage</keyword>
<keyword evidence="11" id="KW-0547">Nucleotide-binding</keyword>
<dbReference type="AlphaFoldDB" id="A0A644ZRY6"/>
<dbReference type="NCBIfam" id="TIGR01203">
    <property type="entry name" value="HGPRTase"/>
    <property type="match status" value="1"/>
</dbReference>
<evidence type="ECO:0000256" key="5">
    <source>
        <dbReference type="ARBA" id="ARBA00011895"/>
    </source>
</evidence>
<dbReference type="GO" id="GO:0046100">
    <property type="term" value="P:hypoxanthine metabolic process"/>
    <property type="evidence" value="ECO:0007669"/>
    <property type="project" value="TreeGrafter"/>
</dbReference>
<dbReference type="InterPro" id="IPR029057">
    <property type="entry name" value="PRTase-like"/>
</dbReference>
<keyword evidence="6" id="KW-0963">Cytoplasm</keyword>
<dbReference type="EMBL" id="VSSQ01010224">
    <property type="protein sequence ID" value="MPM43759.1"/>
    <property type="molecule type" value="Genomic_DNA"/>
</dbReference>
<dbReference type="EC" id="2.4.2.8" evidence="5"/>
<dbReference type="InterPro" id="IPR000836">
    <property type="entry name" value="PRTase_dom"/>
</dbReference>
<dbReference type="FunFam" id="3.40.50.2020:FF:000006">
    <property type="entry name" value="Hypoxanthine phosphoribosyltransferase"/>
    <property type="match status" value="1"/>
</dbReference>
<comment type="similarity">
    <text evidence="4">Belongs to the purine/pyrimidine phosphoribosyltransferase family.</text>
</comment>
<dbReference type="CDD" id="cd06223">
    <property type="entry name" value="PRTases_typeI"/>
    <property type="match status" value="1"/>
</dbReference>
<evidence type="ECO:0000256" key="2">
    <source>
        <dbReference type="ARBA" id="ARBA00004496"/>
    </source>
</evidence>
<reference evidence="14" key="1">
    <citation type="submission" date="2019-08" db="EMBL/GenBank/DDBJ databases">
        <authorList>
            <person name="Kucharzyk K."/>
            <person name="Murdoch R.W."/>
            <person name="Higgins S."/>
            <person name="Loffler F."/>
        </authorList>
    </citation>
    <scope>NUCLEOTIDE SEQUENCE</scope>
</reference>
<feature type="domain" description="Phosphoribosyltransferase" evidence="13">
    <location>
        <begin position="35"/>
        <end position="162"/>
    </location>
</feature>
<dbReference type="PANTHER" id="PTHR43340">
    <property type="entry name" value="HYPOXANTHINE-GUANINE PHOSPHORIBOSYLTRANSFERASE"/>
    <property type="match status" value="1"/>
</dbReference>
<dbReference type="GO" id="GO:0032264">
    <property type="term" value="P:IMP salvage"/>
    <property type="evidence" value="ECO:0007669"/>
    <property type="project" value="TreeGrafter"/>
</dbReference>
<keyword evidence="7 14" id="KW-0328">Glycosyltransferase</keyword>
<dbReference type="GO" id="GO:0006166">
    <property type="term" value="P:purine ribonucleoside salvage"/>
    <property type="evidence" value="ECO:0007669"/>
    <property type="project" value="UniProtKB-KW"/>
</dbReference>
<proteinExistence type="inferred from homology"/>
<evidence type="ECO:0000256" key="4">
    <source>
        <dbReference type="ARBA" id="ARBA00008391"/>
    </source>
</evidence>
<dbReference type="GO" id="GO:0000166">
    <property type="term" value="F:nucleotide binding"/>
    <property type="evidence" value="ECO:0007669"/>
    <property type="project" value="UniProtKB-KW"/>
</dbReference>
<comment type="pathway">
    <text evidence="3">Purine metabolism; IMP biosynthesis via salvage pathway; IMP from hypoxanthine: step 1/1.</text>
</comment>
<organism evidence="14">
    <name type="scientific">bioreactor metagenome</name>
    <dbReference type="NCBI Taxonomy" id="1076179"/>
    <lineage>
        <taxon>unclassified sequences</taxon>
        <taxon>metagenomes</taxon>
        <taxon>ecological metagenomes</taxon>
    </lineage>
</organism>
<dbReference type="InterPro" id="IPR005904">
    <property type="entry name" value="Hxn_phspho_trans"/>
</dbReference>
<evidence type="ECO:0000313" key="14">
    <source>
        <dbReference type="EMBL" id="MPM43759.1"/>
    </source>
</evidence>
<evidence type="ECO:0000259" key="13">
    <source>
        <dbReference type="Pfam" id="PF00156"/>
    </source>
</evidence>
<dbReference type="GO" id="GO:0000287">
    <property type="term" value="F:magnesium ion binding"/>
    <property type="evidence" value="ECO:0007669"/>
    <property type="project" value="TreeGrafter"/>
</dbReference>
<dbReference type="SUPFAM" id="SSF53271">
    <property type="entry name" value="PRTase-like"/>
    <property type="match status" value="1"/>
</dbReference>
<comment type="subcellular location">
    <subcellularLocation>
        <location evidence="2">Cytoplasm</location>
    </subcellularLocation>
</comment>
<evidence type="ECO:0000256" key="10">
    <source>
        <dbReference type="ARBA" id="ARBA00022726"/>
    </source>
</evidence>
<evidence type="ECO:0000256" key="9">
    <source>
        <dbReference type="ARBA" id="ARBA00022723"/>
    </source>
</evidence>
<dbReference type="GO" id="GO:0004422">
    <property type="term" value="F:hypoxanthine phosphoribosyltransferase activity"/>
    <property type="evidence" value="ECO:0007669"/>
    <property type="project" value="InterPro"/>
</dbReference>
<accession>A0A644ZRY6</accession>
<dbReference type="GO" id="GO:0032263">
    <property type="term" value="P:GMP salvage"/>
    <property type="evidence" value="ECO:0007669"/>
    <property type="project" value="TreeGrafter"/>
</dbReference>
<dbReference type="Pfam" id="PF00156">
    <property type="entry name" value="Pribosyltran"/>
    <property type="match status" value="1"/>
</dbReference>
<comment type="caution">
    <text evidence="14">The sequence shown here is derived from an EMBL/GenBank/DDBJ whole genome shotgun (WGS) entry which is preliminary data.</text>
</comment>
<dbReference type="GO" id="GO:0005829">
    <property type="term" value="C:cytosol"/>
    <property type="evidence" value="ECO:0007669"/>
    <property type="project" value="TreeGrafter"/>
</dbReference>
<gene>
    <name evidence="14" type="primary">hpt_23</name>
    <name evidence="14" type="ORF">SDC9_90436</name>
</gene>
<keyword evidence="8 14" id="KW-0808">Transferase</keyword>
<evidence type="ECO:0000256" key="1">
    <source>
        <dbReference type="ARBA" id="ARBA00001946"/>
    </source>
</evidence>
<dbReference type="GO" id="GO:0006178">
    <property type="term" value="P:guanine salvage"/>
    <property type="evidence" value="ECO:0007669"/>
    <property type="project" value="TreeGrafter"/>
</dbReference>
<keyword evidence="9" id="KW-0479">Metal-binding</keyword>
<protein>
    <recommendedName>
        <fullName evidence="5">hypoxanthine phosphoribosyltransferase</fullName>
        <ecNumber evidence="5">2.4.2.8</ecNumber>
    </recommendedName>
</protein>
<name>A0A644ZRY6_9ZZZZ</name>
<dbReference type="InterPro" id="IPR050408">
    <property type="entry name" value="HGPRT"/>
</dbReference>
<evidence type="ECO:0000256" key="7">
    <source>
        <dbReference type="ARBA" id="ARBA00022676"/>
    </source>
</evidence>
<sequence length="183" mass="20651">MILENNVERVYIDATSLSERVLAMGEEITAFYPPEEEIVVIGVLNGSFCFMADLVRHIKQPVTVEFFGCSSYGSSTESSGNLRITKDLDHDIADKHVLIVEDIIDSGTTLSRMKTFLNKRNPKSIRIAALLDKPSRRKVDLRGDFTGFEIEDYFVVGYGLDFANKYRNLPYIGILKPEAYLSI</sequence>
<evidence type="ECO:0000256" key="8">
    <source>
        <dbReference type="ARBA" id="ARBA00022679"/>
    </source>
</evidence>
<comment type="cofactor">
    <cofactor evidence="1">
        <name>Mg(2+)</name>
        <dbReference type="ChEBI" id="CHEBI:18420"/>
    </cofactor>
</comment>
<evidence type="ECO:0000256" key="11">
    <source>
        <dbReference type="ARBA" id="ARBA00022741"/>
    </source>
</evidence>